<name>A0AAV9J7R8_9PEZI</name>
<dbReference type="AlphaFoldDB" id="A0AAV9J7R8"/>
<protein>
    <submittedName>
        <fullName evidence="1">Uncharacterized protein</fullName>
    </submittedName>
</protein>
<organism evidence="1 2">
    <name type="scientific">Oleoguttula mirabilis</name>
    <dbReference type="NCBI Taxonomy" id="1507867"/>
    <lineage>
        <taxon>Eukaryota</taxon>
        <taxon>Fungi</taxon>
        <taxon>Dikarya</taxon>
        <taxon>Ascomycota</taxon>
        <taxon>Pezizomycotina</taxon>
        <taxon>Dothideomycetes</taxon>
        <taxon>Dothideomycetidae</taxon>
        <taxon>Mycosphaerellales</taxon>
        <taxon>Teratosphaeriaceae</taxon>
        <taxon>Oleoguttula</taxon>
    </lineage>
</organism>
<reference evidence="1 2" key="1">
    <citation type="submission" date="2021-11" db="EMBL/GenBank/DDBJ databases">
        <title>Black yeast isolated from Biological Soil Crust.</title>
        <authorList>
            <person name="Kurbessoian T."/>
        </authorList>
    </citation>
    <scope>NUCLEOTIDE SEQUENCE [LARGE SCALE GENOMIC DNA]</scope>
    <source>
        <strain evidence="1 2">CCFEE 5522</strain>
    </source>
</reference>
<comment type="caution">
    <text evidence="1">The sequence shown here is derived from an EMBL/GenBank/DDBJ whole genome shotgun (WGS) entry which is preliminary data.</text>
</comment>
<dbReference type="Proteomes" id="UP001324427">
    <property type="component" value="Unassembled WGS sequence"/>
</dbReference>
<evidence type="ECO:0000313" key="1">
    <source>
        <dbReference type="EMBL" id="KAK4540433.1"/>
    </source>
</evidence>
<gene>
    <name evidence="1" type="ORF">LTR36_009179</name>
</gene>
<dbReference type="EMBL" id="JAVFHQ010000067">
    <property type="protein sequence ID" value="KAK4540433.1"/>
    <property type="molecule type" value="Genomic_DNA"/>
</dbReference>
<keyword evidence="2" id="KW-1185">Reference proteome</keyword>
<accession>A0AAV9J7R8</accession>
<sequence length="158" mass="17577">MVLSPSTWRNRAAILDWGPKQVYSNAQHTPAITAITAVNYQREDLPLAPVLTSAAKSFRTDINLLATITTDKCIYYALKEKIANAIDNICIAITEVENETMVEQAVYERIEYAVKNARDPSGLFDTVQLSQFDMLEGLVKESMGRWTSALRATTSKSS</sequence>
<evidence type="ECO:0000313" key="2">
    <source>
        <dbReference type="Proteomes" id="UP001324427"/>
    </source>
</evidence>
<proteinExistence type="predicted"/>